<protein>
    <submittedName>
        <fullName evidence="8">Oxygen-dependent choline dehydrogenase</fullName>
    </submittedName>
</protein>
<keyword evidence="4 5" id="KW-0274">FAD</keyword>
<accession>A0A226DBI2</accession>
<dbReference type="InterPro" id="IPR036188">
    <property type="entry name" value="FAD/NAD-bd_sf"/>
</dbReference>
<dbReference type="Pfam" id="PF05199">
    <property type="entry name" value="GMC_oxred_C"/>
    <property type="match status" value="1"/>
</dbReference>
<feature type="domain" description="Glucose-methanol-choline oxidoreductase N-terminal" evidence="7">
    <location>
        <begin position="290"/>
        <end position="304"/>
    </location>
</feature>
<evidence type="ECO:0000256" key="3">
    <source>
        <dbReference type="ARBA" id="ARBA00022630"/>
    </source>
</evidence>
<dbReference type="SUPFAM" id="SSF54373">
    <property type="entry name" value="FAD-linked reductases, C-terminal domain"/>
    <property type="match status" value="1"/>
</dbReference>
<dbReference type="SUPFAM" id="SSF51905">
    <property type="entry name" value="FAD/NAD(P)-binding domain"/>
    <property type="match status" value="1"/>
</dbReference>
<dbReference type="InterPro" id="IPR007867">
    <property type="entry name" value="GMC_OxRtase_C"/>
</dbReference>
<keyword evidence="6" id="KW-0732">Signal</keyword>
<evidence type="ECO:0000256" key="2">
    <source>
        <dbReference type="ARBA" id="ARBA00010790"/>
    </source>
</evidence>
<dbReference type="OrthoDB" id="269227at2759"/>
<evidence type="ECO:0000313" key="9">
    <source>
        <dbReference type="Proteomes" id="UP000198287"/>
    </source>
</evidence>
<dbReference type="PIRSF" id="PIRSF000137">
    <property type="entry name" value="Alcohol_oxidase"/>
    <property type="match status" value="1"/>
</dbReference>
<dbReference type="AlphaFoldDB" id="A0A226DBI2"/>
<name>A0A226DBI2_FOLCA</name>
<evidence type="ECO:0000256" key="5">
    <source>
        <dbReference type="PIRSR" id="PIRSR000137-2"/>
    </source>
</evidence>
<feature type="binding site" evidence="5">
    <location>
        <position position="252"/>
    </location>
    <ligand>
        <name>FAD</name>
        <dbReference type="ChEBI" id="CHEBI:57692"/>
    </ligand>
</feature>
<evidence type="ECO:0000256" key="6">
    <source>
        <dbReference type="SAM" id="SignalP"/>
    </source>
</evidence>
<keyword evidence="9" id="KW-1185">Reference proteome</keyword>
<dbReference type="InterPro" id="IPR012132">
    <property type="entry name" value="GMC_OxRdtase"/>
</dbReference>
<keyword evidence="3" id="KW-0285">Flavoprotein</keyword>
<dbReference type="PROSITE" id="PS00624">
    <property type="entry name" value="GMC_OXRED_2"/>
    <property type="match status" value="1"/>
</dbReference>
<dbReference type="PANTHER" id="PTHR11552:SF147">
    <property type="entry name" value="CHOLINE DEHYDROGENASE, MITOCHONDRIAL"/>
    <property type="match status" value="1"/>
</dbReference>
<dbReference type="Gene3D" id="3.30.560.10">
    <property type="entry name" value="Glucose Oxidase, domain 3"/>
    <property type="match status" value="2"/>
</dbReference>
<feature type="signal peptide" evidence="6">
    <location>
        <begin position="1"/>
        <end position="21"/>
    </location>
</feature>
<reference evidence="8 9" key="1">
    <citation type="submission" date="2015-12" db="EMBL/GenBank/DDBJ databases">
        <title>The genome of Folsomia candida.</title>
        <authorList>
            <person name="Faddeeva A."/>
            <person name="Derks M.F."/>
            <person name="Anvar Y."/>
            <person name="Smit S."/>
            <person name="Van Straalen N."/>
            <person name="Roelofs D."/>
        </authorList>
    </citation>
    <scope>NUCLEOTIDE SEQUENCE [LARGE SCALE GENOMIC DNA]</scope>
    <source>
        <strain evidence="8 9">VU population</strain>
        <tissue evidence="8">Whole body</tissue>
    </source>
</reference>
<dbReference type="EMBL" id="LNIX01000026">
    <property type="protein sequence ID" value="OXA42533.1"/>
    <property type="molecule type" value="Genomic_DNA"/>
</dbReference>
<proteinExistence type="inferred from homology"/>
<gene>
    <name evidence="8" type="ORF">Fcan01_22992</name>
</gene>
<dbReference type="STRING" id="158441.A0A226DBI2"/>
<dbReference type="Gene3D" id="3.50.50.60">
    <property type="entry name" value="FAD/NAD(P)-binding domain"/>
    <property type="match status" value="2"/>
</dbReference>
<comment type="caution">
    <text evidence="8">The sequence shown here is derived from an EMBL/GenBank/DDBJ whole genome shotgun (WGS) entry which is preliminary data.</text>
</comment>
<dbReference type="InterPro" id="IPR000172">
    <property type="entry name" value="GMC_OxRdtase_N"/>
</dbReference>
<evidence type="ECO:0000256" key="1">
    <source>
        <dbReference type="ARBA" id="ARBA00001974"/>
    </source>
</evidence>
<dbReference type="PANTHER" id="PTHR11552">
    <property type="entry name" value="GLUCOSE-METHANOL-CHOLINE GMC OXIDOREDUCTASE"/>
    <property type="match status" value="1"/>
</dbReference>
<organism evidence="8 9">
    <name type="scientific">Folsomia candida</name>
    <name type="common">Springtail</name>
    <dbReference type="NCBI Taxonomy" id="158441"/>
    <lineage>
        <taxon>Eukaryota</taxon>
        <taxon>Metazoa</taxon>
        <taxon>Ecdysozoa</taxon>
        <taxon>Arthropoda</taxon>
        <taxon>Hexapoda</taxon>
        <taxon>Collembola</taxon>
        <taxon>Entomobryomorpha</taxon>
        <taxon>Isotomoidea</taxon>
        <taxon>Isotomidae</taxon>
        <taxon>Proisotominae</taxon>
        <taxon>Folsomia</taxon>
    </lineage>
</organism>
<dbReference type="GO" id="GO:0050660">
    <property type="term" value="F:flavin adenine dinucleotide binding"/>
    <property type="evidence" value="ECO:0007669"/>
    <property type="project" value="InterPro"/>
</dbReference>
<dbReference type="Proteomes" id="UP000198287">
    <property type="component" value="Unassembled WGS sequence"/>
</dbReference>
<evidence type="ECO:0000313" key="8">
    <source>
        <dbReference type="EMBL" id="OXA42533.1"/>
    </source>
</evidence>
<feature type="chain" id="PRO_5012601359" evidence="6">
    <location>
        <begin position="22"/>
        <end position="626"/>
    </location>
</feature>
<comment type="cofactor">
    <cofactor evidence="1 5">
        <name>FAD</name>
        <dbReference type="ChEBI" id="CHEBI:57692"/>
    </cofactor>
</comment>
<evidence type="ECO:0000256" key="4">
    <source>
        <dbReference type="ARBA" id="ARBA00022827"/>
    </source>
</evidence>
<evidence type="ECO:0000259" key="7">
    <source>
        <dbReference type="PROSITE" id="PS00624"/>
    </source>
</evidence>
<dbReference type="GO" id="GO:0016614">
    <property type="term" value="F:oxidoreductase activity, acting on CH-OH group of donors"/>
    <property type="evidence" value="ECO:0007669"/>
    <property type="project" value="InterPro"/>
</dbReference>
<sequence length="626" mass="69207">MMEFLKLFIILLLFFDQKLYAAEFEYENCLENNPMVDEEFDFIVVGAGATGSVVANRLSESGTYSVLLLEAGGPPHWSTEIPRRAEETCDQSQWDWNFLSTPQTKAGFGFPNNVMSVIFLNIRENTNLTRFSMGKATYWWSKFSVAAIAQASLFLPTRPEVFSSILGSEYRGDSGPLQITDQNFPPLNDEWLDAGAQFGYPINLDQNADQLSSFFPSQVNIDQRGRRSSAYEGYIVPARDRPNLKILCNAYVTKLNFADGNEAVIEGVTFTRHWAEVTIKARKEVILSAGAYQTPQLLMLSGIGDAAHLGDVGITPRIDIPAVGKGLQDHPGVLFGPFILNTSYIPPVVSGPEVEEEYAQNGTGPLSSPLFSGAAITSTQGDPTWPNALFQLLPSFRPNWPGYDLDEDPALIPYSVTLVINHALPKSEGAIRLNSSNPIHPPEIGVNYFDVDEDLTDMVDMLKFSITLLEESESFARFGTKFWSGKMKQCAMFEDRSDEYFKCYLRHYARTGHHPSCTARMGKTGDVQNSVVDSNLKVHRVLGLRIADASVFPTITNANIHAPCFMIGEMLSDFVLKEWEEGVSPSARPTFPATSTVAAEGSSNQLAVFAKVAAALVYFPILSQRL</sequence>
<dbReference type="Pfam" id="PF00732">
    <property type="entry name" value="GMC_oxred_N"/>
    <property type="match status" value="1"/>
</dbReference>
<comment type="similarity">
    <text evidence="2">Belongs to the GMC oxidoreductase family.</text>
</comment>